<proteinExistence type="predicted"/>
<dbReference type="PANTHER" id="PTHR30069">
    <property type="entry name" value="TONB-DEPENDENT OUTER MEMBRANE RECEPTOR"/>
    <property type="match status" value="1"/>
</dbReference>
<name>A0A0B6WUV0_9BACT</name>
<keyword evidence="5 10" id="KW-0732">Signal</keyword>
<evidence type="ECO:0000256" key="8">
    <source>
        <dbReference type="ARBA" id="ARBA00023170"/>
    </source>
</evidence>
<keyword evidence="6" id="KW-0798">TonB box</keyword>
<evidence type="ECO:0000313" key="13">
    <source>
        <dbReference type="Proteomes" id="UP000031518"/>
    </source>
</evidence>
<evidence type="ECO:0000256" key="3">
    <source>
        <dbReference type="ARBA" id="ARBA00022452"/>
    </source>
</evidence>
<dbReference type="Pfam" id="PF13620">
    <property type="entry name" value="CarboxypepD_reg"/>
    <property type="match status" value="1"/>
</dbReference>
<dbReference type="InterPro" id="IPR036942">
    <property type="entry name" value="Beta-barrel_TonB_sf"/>
</dbReference>
<reference evidence="12 13" key="2">
    <citation type="submission" date="2015-01" db="EMBL/GenBank/DDBJ databases">
        <title>Complete genome sequence of Pyrinomonas methylaliphatogenes type strain K22T.</title>
        <authorList>
            <person name="Lee K.C.Y."/>
            <person name="Power J.F."/>
            <person name="Dunfield P.F."/>
            <person name="Morgan X.C."/>
            <person name="Huttenhower C."/>
            <person name="Stott M.B."/>
        </authorList>
    </citation>
    <scope>NUCLEOTIDE SEQUENCE [LARGE SCALE GENOMIC DNA]</scope>
    <source>
        <strain evidence="12 13">K22</strain>
    </source>
</reference>
<dbReference type="AlphaFoldDB" id="A0A0B6WUV0"/>
<evidence type="ECO:0000256" key="1">
    <source>
        <dbReference type="ARBA" id="ARBA00004571"/>
    </source>
</evidence>
<dbReference type="SUPFAM" id="SSF49478">
    <property type="entry name" value="Cna protein B-type domain"/>
    <property type="match status" value="1"/>
</dbReference>
<dbReference type="GO" id="GO:0009279">
    <property type="term" value="C:cell outer membrane"/>
    <property type="evidence" value="ECO:0007669"/>
    <property type="project" value="UniProtKB-SubCell"/>
</dbReference>
<gene>
    <name evidence="12" type="ORF">PYK22_00841</name>
</gene>
<feature type="chain" id="PRO_5002123005" description="TonB-dependent receptor-like beta-barrel domain-containing protein" evidence="10">
    <location>
        <begin position="33"/>
        <end position="846"/>
    </location>
</feature>
<dbReference type="GO" id="GO:0015344">
    <property type="term" value="F:siderophore uptake transmembrane transporter activity"/>
    <property type="evidence" value="ECO:0007669"/>
    <property type="project" value="TreeGrafter"/>
</dbReference>
<dbReference type="InterPro" id="IPR000531">
    <property type="entry name" value="Beta-barrel_TonB"/>
</dbReference>
<dbReference type="Pfam" id="PF00593">
    <property type="entry name" value="TonB_dep_Rec_b-barrel"/>
    <property type="match status" value="1"/>
</dbReference>
<keyword evidence="9" id="KW-0998">Cell outer membrane</keyword>
<keyword evidence="8" id="KW-0675">Receptor</keyword>
<evidence type="ECO:0000256" key="4">
    <source>
        <dbReference type="ARBA" id="ARBA00022692"/>
    </source>
</evidence>
<evidence type="ECO:0000313" key="12">
    <source>
        <dbReference type="EMBL" id="CDM64846.1"/>
    </source>
</evidence>
<keyword evidence="7" id="KW-0472">Membrane</keyword>
<evidence type="ECO:0000256" key="2">
    <source>
        <dbReference type="ARBA" id="ARBA00022448"/>
    </source>
</evidence>
<evidence type="ECO:0000256" key="10">
    <source>
        <dbReference type="SAM" id="SignalP"/>
    </source>
</evidence>
<keyword evidence="2" id="KW-0813">Transport</keyword>
<dbReference type="InterPro" id="IPR039426">
    <property type="entry name" value="TonB-dep_rcpt-like"/>
</dbReference>
<dbReference type="EMBL" id="CBXV010000003">
    <property type="protein sequence ID" value="CDM64846.1"/>
    <property type="molecule type" value="Genomic_DNA"/>
</dbReference>
<keyword evidence="3" id="KW-1134">Transmembrane beta strand</keyword>
<dbReference type="STRING" id="454194.PYK22_00841"/>
<dbReference type="GO" id="GO:0044718">
    <property type="term" value="P:siderophore transmembrane transport"/>
    <property type="evidence" value="ECO:0007669"/>
    <property type="project" value="TreeGrafter"/>
</dbReference>
<keyword evidence="4" id="KW-0812">Transmembrane</keyword>
<comment type="subcellular location">
    <subcellularLocation>
        <location evidence="1">Cell outer membrane</location>
        <topology evidence="1">Multi-pass membrane protein</topology>
    </subcellularLocation>
</comment>
<accession>A0A0B6WUV0</accession>
<organism evidence="12 13">
    <name type="scientific">Pyrinomonas methylaliphatogenes</name>
    <dbReference type="NCBI Taxonomy" id="454194"/>
    <lineage>
        <taxon>Bacteria</taxon>
        <taxon>Pseudomonadati</taxon>
        <taxon>Acidobacteriota</taxon>
        <taxon>Blastocatellia</taxon>
        <taxon>Blastocatellales</taxon>
        <taxon>Pyrinomonadaceae</taxon>
        <taxon>Pyrinomonas</taxon>
    </lineage>
</organism>
<dbReference type="PANTHER" id="PTHR30069:SF29">
    <property type="entry name" value="HEMOGLOBIN AND HEMOGLOBIN-HAPTOGLOBIN-BINDING PROTEIN 1-RELATED"/>
    <property type="match status" value="1"/>
</dbReference>
<keyword evidence="13" id="KW-1185">Reference proteome</keyword>
<protein>
    <recommendedName>
        <fullName evidence="11">TonB-dependent receptor-like beta-barrel domain-containing protein</fullName>
    </recommendedName>
</protein>
<evidence type="ECO:0000256" key="6">
    <source>
        <dbReference type="ARBA" id="ARBA00023077"/>
    </source>
</evidence>
<evidence type="ECO:0000256" key="9">
    <source>
        <dbReference type="ARBA" id="ARBA00023237"/>
    </source>
</evidence>
<sequence length="846" mass="95120" precursor="true">MNLPGQRFIRITDGVSALLALSFLCSESFAVAAHTGFEIGRCIENRLGRIAGERSSVQPSQRDGSRRLRVTVTDENGIPVLAAKLSLVEAGRGRIVRATDEAGQGEFTGLEAKEYQLRIEKPGFYVTELKIASDTESVQVTLYHQQEFTETVNVYESPAGIQAERTEKSAVLTSREILSLPYPSTHDVRNALPFFPEILQDAVGRVHVNGSDAYQVQSNLDGFNIMHPVTGLLEMHVSTDAIRSIELQTSRYSVQYGQGSSGVLELATGMGDDRYRFSATNFIPGVQTNKGLHVNNWTPRWTISGPIRRGRAWFYEAGDGEYVQNVVDELPVGADRARAWRWSGLTKSQINLNERNILTATFLVNRFRSKHDGLSLLTPLEATVDRRNSAYLLALKGQTYRSNGLFAEFGFGISWYRDDEAPQGDSPYRLSPEGASGNFFRQSADRARRAQVIANLTLPTIDWAGRHEFKTGVELNSIAYERTVMRRPIIVVRADGTLARTSAFAGGGLLSKDNFARGAFLQDRWSITRRLTAELGVRLDRDSIIHQLTFSPRIAFAYALGENGKTKLSFGVGDFRDATNLALVTRPLEGERTDVFYRRDGSVRTVVSSFSVGEPILKAPRFLNWSAGIERELPASFYLTVEFIARRGRDQLVYVQRDLAQSRVAFALTNDRRDRFAGLQVVLRRTFKNGYPLFASYSYMRARSNAVFDFDIDNPVFSQQASGPLPWEVPHRFLLWGVAPLRKSFDLAYSADWHTGFPYSFINQEQQVVGAPNAHRLPDYFSLNAHVEWRFDLLKYRLALRVGMNNITGRRNPTVINSNIDSPHFMEFSGTQHRVLTSRIRFLGRK</sequence>
<dbReference type="Gene3D" id="2.40.170.20">
    <property type="entry name" value="TonB-dependent receptor, beta-barrel domain"/>
    <property type="match status" value="1"/>
</dbReference>
<dbReference type="SUPFAM" id="SSF56935">
    <property type="entry name" value="Porins"/>
    <property type="match status" value="1"/>
</dbReference>
<reference evidence="12 13" key="1">
    <citation type="submission" date="2013-12" db="EMBL/GenBank/DDBJ databases">
        <authorList>
            <person name="Stott M."/>
        </authorList>
    </citation>
    <scope>NUCLEOTIDE SEQUENCE [LARGE SCALE GENOMIC DNA]</scope>
    <source>
        <strain evidence="12 13">K22</strain>
    </source>
</reference>
<feature type="signal peptide" evidence="10">
    <location>
        <begin position="1"/>
        <end position="32"/>
    </location>
</feature>
<dbReference type="Gene3D" id="2.60.40.10">
    <property type="entry name" value="Immunoglobulins"/>
    <property type="match status" value="1"/>
</dbReference>
<dbReference type="RefSeq" id="WP_041974752.1">
    <property type="nucleotide sequence ID" value="NZ_CBXV010000003.1"/>
</dbReference>
<evidence type="ECO:0000256" key="5">
    <source>
        <dbReference type="ARBA" id="ARBA00022729"/>
    </source>
</evidence>
<dbReference type="Proteomes" id="UP000031518">
    <property type="component" value="Unassembled WGS sequence"/>
</dbReference>
<evidence type="ECO:0000259" key="11">
    <source>
        <dbReference type="Pfam" id="PF00593"/>
    </source>
</evidence>
<dbReference type="InterPro" id="IPR013783">
    <property type="entry name" value="Ig-like_fold"/>
</dbReference>
<evidence type="ECO:0000256" key="7">
    <source>
        <dbReference type="ARBA" id="ARBA00023136"/>
    </source>
</evidence>
<feature type="domain" description="TonB-dependent receptor-like beta-barrel" evidence="11">
    <location>
        <begin position="395"/>
        <end position="807"/>
    </location>
</feature>